<reference evidence="2" key="1">
    <citation type="submission" date="2019-03" db="EMBL/GenBank/DDBJ databases">
        <authorList>
            <person name="Hao L."/>
        </authorList>
    </citation>
    <scope>NUCLEOTIDE SEQUENCE</scope>
</reference>
<dbReference type="AlphaFoldDB" id="A0A485M9U5"/>
<dbReference type="InterPro" id="IPR001119">
    <property type="entry name" value="SLH_dom"/>
</dbReference>
<accession>A0A485M9U5</accession>
<feature type="domain" description="SLH" evidence="1">
    <location>
        <begin position="323"/>
        <end position="386"/>
    </location>
</feature>
<name>A0A485M9U5_9ZZZZ</name>
<evidence type="ECO:0000313" key="2">
    <source>
        <dbReference type="EMBL" id="VFU17078.1"/>
    </source>
</evidence>
<proteinExistence type="predicted"/>
<dbReference type="InterPro" id="IPR013783">
    <property type="entry name" value="Ig-like_fold"/>
</dbReference>
<dbReference type="SUPFAM" id="SSF49313">
    <property type="entry name" value="Cadherin-like"/>
    <property type="match status" value="1"/>
</dbReference>
<evidence type="ECO:0000259" key="1">
    <source>
        <dbReference type="PROSITE" id="PS51272"/>
    </source>
</evidence>
<dbReference type="EMBL" id="CAADRN010000281">
    <property type="protein sequence ID" value="VFU17078.1"/>
    <property type="molecule type" value="Genomic_DNA"/>
</dbReference>
<organism evidence="2">
    <name type="scientific">anaerobic digester metagenome</name>
    <dbReference type="NCBI Taxonomy" id="1263854"/>
    <lineage>
        <taxon>unclassified sequences</taxon>
        <taxon>metagenomes</taxon>
        <taxon>ecological metagenomes</taxon>
    </lineage>
</organism>
<dbReference type="Pfam" id="PF05345">
    <property type="entry name" value="He_PIG"/>
    <property type="match status" value="1"/>
</dbReference>
<dbReference type="GO" id="GO:0005509">
    <property type="term" value="F:calcium ion binding"/>
    <property type="evidence" value="ECO:0007669"/>
    <property type="project" value="InterPro"/>
</dbReference>
<dbReference type="PROSITE" id="PS51272">
    <property type="entry name" value="SLH"/>
    <property type="match status" value="3"/>
</dbReference>
<dbReference type="Gene3D" id="2.60.40.10">
    <property type="entry name" value="Immunoglobulins"/>
    <property type="match status" value="1"/>
</dbReference>
<dbReference type="Pfam" id="PF00395">
    <property type="entry name" value="SLH"/>
    <property type="match status" value="3"/>
</dbReference>
<protein>
    <recommendedName>
        <fullName evidence="1">SLH domain-containing protein</fullName>
    </recommendedName>
</protein>
<dbReference type="GO" id="GO:0016020">
    <property type="term" value="C:membrane"/>
    <property type="evidence" value="ECO:0007669"/>
    <property type="project" value="InterPro"/>
</dbReference>
<dbReference type="InterPro" id="IPR015919">
    <property type="entry name" value="Cadherin-like_sf"/>
</dbReference>
<gene>
    <name evidence="2" type="ORF">SCFA_3510005</name>
</gene>
<feature type="domain" description="SLH" evidence="1">
    <location>
        <begin position="450"/>
        <end position="505"/>
    </location>
</feature>
<sequence length="505" mass="53171">MNVRNTKSSAAVAPAITTITLAGGAVGREYRQTLTATGDTPVTWCIDSGSLPAGLTLNTLTGVISGTPATAGISNFTVRATNSAGYDAKALNISIASESGDDYSDNDRGAITPSYNTSIAIGGSKQPITRPITVDTAAGSITVNLGDLAWEIFAGDEDAIITVPSIPGVKAYILEMPAASLAGSPGEVALTFDTGVGSVLIRGGMLSKMSDLGGKTVGITIAAGDRTKLSDDVKAALGDRPLIELMLTLNGVPTPWNNPDAPVTVNVPYTPTATEMADPEHIVIWYIDDRGSAVSVPNCRYNPETGTVTFTASHFSYFAVVYVHKTFGDMSGVEWARKAIEVMSSKGIIKGTSTTSYSPAANITRADYLVLLVRTLGLTANFEDNFDDVQPGVYYYEAAGIAKKLGIAMGTFGNKFHPGDSISRQDMMVMTSRALEKFGQLKAPDDDNVPDIFSDKEDIAGYAKSSLTALVKEGLITGSGSKLNPRALTTRAEAAVFLYRIYSKY</sequence>
<feature type="domain" description="SLH" evidence="1">
    <location>
        <begin position="387"/>
        <end position="445"/>
    </location>
</feature>